<dbReference type="EMBL" id="JACHXK010000031">
    <property type="protein sequence ID" value="MBB3114382.1"/>
    <property type="molecule type" value="Genomic_DNA"/>
</dbReference>
<feature type="transmembrane region" description="Helical" evidence="2">
    <location>
        <begin position="82"/>
        <end position="108"/>
    </location>
</feature>
<keyword evidence="2" id="KW-0812">Transmembrane</keyword>
<dbReference type="AlphaFoldDB" id="A0A7W5B4R4"/>
<keyword evidence="2" id="KW-0472">Membrane</keyword>
<evidence type="ECO:0000256" key="1">
    <source>
        <dbReference type="SAM" id="MobiDB-lite"/>
    </source>
</evidence>
<dbReference type="Proteomes" id="UP000570361">
    <property type="component" value="Unassembled WGS sequence"/>
</dbReference>
<feature type="transmembrane region" description="Helical" evidence="2">
    <location>
        <begin position="144"/>
        <end position="165"/>
    </location>
</feature>
<keyword evidence="2" id="KW-1133">Transmembrane helix</keyword>
<name>A0A7W5B4R4_9BACL</name>
<evidence type="ECO:0000313" key="4">
    <source>
        <dbReference type="Proteomes" id="UP000570361"/>
    </source>
</evidence>
<feature type="transmembrane region" description="Helical" evidence="2">
    <location>
        <begin position="38"/>
        <end position="62"/>
    </location>
</feature>
<sequence>MSRAMLEESTANPNSVDAARGSQPTAGLGGWLILGQMMLWWSLIGSVITMVDGMGVLADSLMTVKSSLVDNGIASASSVTSWFIFMLVIWCGNLAIIILNAIALMLLYRRKRLFIRFVRIYWWMVLCLSVIAFLYPIATDHVSSMAQLYVKLIENLIICCIWLLYYSRSSRVKHTFIR</sequence>
<keyword evidence="4" id="KW-1185">Reference proteome</keyword>
<feature type="region of interest" description="Disordered" evidence="1">
    <location>
        <begin position="1"/>
        <end position="21"/>
    </location>
</feature>
<proteinExistence type="predicted"/>
<dbReference type="InterPro" id="IPR019690">
    <property type="entry name" value="DUF2569"/>
</dbReference>
<gene>
    <name evidence="3" type="ORF">FHS18_006503</name>
</gene>
<dbReference type="Pfam" id="PF10754">
    <property type="entry name" value="DUF2569"/>
    <property type="match status" value="1"/>
</dbReference>
<evidence type="ECO:0000313" key="3">
    <source>
        <dbReference type="EMBL" id="MBB3114382.1"/>
    </source>
</evidence>
<dbReference type="RefSeq" id="WP_183604420.1">
    <property type="nucleotide sequence ID" value="NZ_JACHXK010000031.1"/>
</dbReference>
<accession>A0A7W5B4R4</accession>
<comment type="caution">
    <text evidence="3">The sequence shown here is derived from an EMBL/GenBank/DDBJ whole genome shotgun (WGS) entry which is preliminary data.</text>
</comment>
<protein>
    <submittedName>
        <fullName evidence="3">Magnesium-transporting ATPase (P-type)</fullName>
    </submittedName>
</protein>
<evidence type="ECO:0000256" key="2">
    <source>
        <dbReference type="SAM" id="Phobius"/>
    </source>
</evidence>
<reference evidence="3 4" key="1">
    <citation type="submission" date="2020-08" db="EMBL/GenBank/DDBJ databases">
        <title>Genomic Encyclopedia of Type Strains, Phase III (KMG-III): the genomes of soil and plant-associated and newly described type strains.</title>
        <authorList>
            <person name="Whitman W."/>
        </authorList>
    </citation>
    <scope>NUCLEOTIDE SEQUENCE [LARGE SCALE GENOMIC DNA]</scope>
    <source>
        <strain evidence="3 4">CECT 5862</strain>
    </source>
</reference>
<feature type="transmembrane region" description="Helical" evidence="2">
    <location>
        <begin position="120"/>
        <end position="138"/>
    </location>
</feature>
<organism evidence="3 4">
    <name type="scientific">Paenibacillus phyllosphaerae</name>
    <dbReference type="NCBI Taxonomy" id="274593"/>
    <lineage>
        <taxon>Bacteria</taxon>
        <taxon>Bacillati</taxon>
        <taxon>Bacillota</taxon>
        <taxon>Bacilli</taxon>
        <taxon>Bacillales</taxon>
        <taxon>Paenibacillaceae</taxon>
        <taxon>Paenibacillus</taxon>
    </lineage>
</organism>